<feature type="domain" description="Protein kinase" evidence="5">
    <location>
        <begin position="1"/>
        <end position="288"/>
    </location>
</feature>
<dbReference type="PROSITE" id="PS50011">
    <property type="entry name" value="PROTEIN_KINASE_DOM"/>
    <property type="match status" value="1"/>
</dbReference>
<dbReference type="Proteomes" id="UP001237642">
    <property type="component" value="Unassembled WGS sequence"/>
</dbReference>
<dbReference type="Pfam" id="PF07714">
    <property type="entry name" value="PK_Tyr_Ser-Thr"/>
    <property type="match status" value="1"/>
</dbReference>
<accession>A0AAD8JHI8</accession>
<dbReference type="AlphaFoldDB" id="A0AAD8JHI8"/>
<keyword evidence="3" id="KW-0418">Kinase</keyword>
<dbReference type="InterPro" id="IPR053242">
    <property type="entry name" value="PAM2-like_domain"/>
</dbReference>
<evidence type="ECO:0000313" key="7">
    <source>
        <dbReference type="Proteomes" id="UP001237642"/>
    </source>
</evidence>
<keyword evidence="2" id="KW-0547">Nucleotide-binding</keyword>
<evidence type="ECO:0000256" key="2">
    <source>
        <dbReference type="ARBA" id="ARBA00022741"/>
    </source>
</evidence>
<gene>
    <name evidence="6" type="ORF">POM88_001960</name>
</gene>
<proteinExistence type="predicted"/>
<keyword evidence="7" id="KW-1185">Reference proteome</keyword>
<evidence type="ECO:0000259" key="5">
    <source>
        <dbReference type="PROSITE" id="PS50011"/>
    </source>
</evidence>
<dbReference type="GO" id="GO:0004672">
    <property type="term" value="F:protein kinase activity"/>
    <property type="evidence" value="ECO:0007669"/>
    <property type="project" value="InterPro"/>
</dbReference>
<organism evidence="6 7">
    <name type="scientific">Heracleum sosnowskyi</name>
    <dbReference type="NCBI Taxonomy" id="360622"/>
    <lineage>
        <taxon>Eukaryota</taxon>
        <taxon>Viridiplantae</taxon>
        <taxon>Streptophyta</taxon>
        <taxon>Embryophyta</taxon>
        <taxon>Tracheophyta</taxon>
        <taxon>Spermatophyta</taxon>
        <taxon>Magnoliopsida</taxon>
        <taxon>eudicotyledons</taxon>
        <taxon>Gunneridae</taxon>
        <taxon>Pentapetalae</taxon>
        <taxon>asterids</taxon>
        <taxon>campanulids</taxon>
        <taxon>Apiales</taxon>
        <taxon>Apiaceae</taxon>
        <taxon>Apioideae</taxon>
        <taxon>apioid superclade</taxon>
        <taxon>Tordylieae</taxon>
        <taxon>Tordyliinae</taxon>
        <taxon>Heracleum</taxon>
    </lineage>
</organism>
<dbReference type="PANTHER" id="PTHR46651:SF1">
    <property type="entry name" value="SMALL MUTS RELATED FAMILY PROTEIN"/>
    <property type="match status" value="1"/>
</dbReference>
<dbReference type="InterPro" id="IPR011009">
    <property type="entry name" value="Kinase-like_dom_sf"/>
</dbReference>
<dbReference type="FunFam" id="3.30.200.20:FF:000180">
    <property type="entry name" value="serine/threonine-protein kinase STY46-like"/>
    <property type="match status" value="1"/>
</dbReference>
<dbReference type="Gene3D" id="1.10.510.10">
    <property type="entry name" value="Transferase(Phosphotransferase) domain 1"/>
    <property type="match status" value="1"/>
</dbReference>
<evidence type="ECO:0000256" key="4">
    <source>
        <dbReference type="ARBA" id="ARBA00022840"/>
    </source>
</evidence>
<dbReference type="InterPro" id="IPR000719">
    <property type="entry name" value="Prot_kinase_dom"/>
</dbReference>
<dbReference type="GO" id="GO:0005524">
    <property type="term" value="F:ATP binding"/>
    <property type="evidence" value="ECO:0007669"/>
    <property type="project" value="UniProtKB-KW"/>
</dbReference>
<dbReference type="InterPro" id="IPR001245">
    <property type="entry name" value="Ser-Thr/Tyr_kinase_cat_dom"/>
</dbReference>
<name>A0AAD8JHI8_9APIA</name>
<evidence type="ECO:0000313" key="6">
    <source>
        <dbReference type="EMBL" id="KAK1402355.1"/>
    </source>
</evidence>
<evidence type="ECO:0000256" key="1">
    <source>
        <dbReference type="ARBA" id="ARBA00022679"/>
    </source>
</evidence>
<dbReference type="EMBL" id="JAUIZM010000001">
    <property type="protein sequence ID" value="KAK1402355.1"/>
    <property type="molecule type" value="Genomic_DNA"/>
</dbReference>
<sequence length="288" mass="31894">MSCSLYFRRAFIDELALLQKIRHPNFVQFLGAVTQSSPMMIVTEYLPKGVLCAYMKEGGQLKPLKAVRFALDIASFSTISPCTLGVLQVQDVREVAGGSNNLLHGRSNSVRVFVCGYHHENRHMKALDDSSLVDKHKNGYAVKLQKLQAGSPPGLDTSHLDTLNMLREFGHKGQSVVVFDDQDRIMKTLLYTVTSLSPNAVEFVPSSLRSSPANTSTVDVSSISPLTSNIPLRKAGLNRSESSVSNRSDEEARQYWSCQLPDDNIPDFNVVGEDDSTVTTFRSQTYRC</sequence>
<keyword evidence="4" id="KW-0067">ATP-binding</keyword>
<reference evidence="6" key="1">
    <citation type="submission" date="2023-02" db="EMBL/GenBank/DDBJ databases">
        <title>Genome of toxic invasive species Heracleum sosnowskyi carries increased number of genes despite the absence of recent whole-genome duplications.</title>
        <authorList>
            <person name="Schelkunov M."/>
            <person name="Shtratnikova V."/>
            <person name="Makarenko M."/>
            <person name="Klepikova A."/>
            <person name="Omelchenko D."/>
            <person name="Novikova G."/>
            <person name="Obukhova E."/>
            <person name="Bogdanov V."/>
            <person name="Penin A."/>
            <person name="Logacheva M."/>
        </authorList>
    </citation>
    <scope>NUCLEOTIDE SEQUENCE</scope>
    <source>
        <strain evidence="6">Hsosn_3</strain>
        <tissue evidence="6">Leaf</tissue>
    </source>
</reference>
<protein>
    <recommendedName>
        <fullName evidence="5">Protein kinase domain-containing protein</fullName>
    </recommendedName>
</protein>
<dbReference type="SUPFAM" id="SSF56112">
    <property type="entry name" value="Protein kinase-like (PK-like)"/>
    <property type="match status" value="1"/>
</dbReference>
<evidence type="ECO:0000256" key="3">
    <source>
        <dbReference type="ARBA" id="ARBA00022777"/>
    </source>
</evidence>
<keyword evidence="1" id="KW-0808">Transferase</keyword>
<comment type="caution">
    <text evidence="6">The sequence shown here is derived from an EMBL/GenBank/DDBJ whole genome shotgun (WGS) entry which is preliminary data.</text>
</comment>
<dbReference type="PANTHER" id="PTHR46651">
    <property type="entry name" value="POLYADENYLATE-BINDING PROTEIN-INTERACTING PROTEIN 7"/>
    <property type="match status" value="1"/>
</dbReference>
<reference evidence="6" key="2">
    <citation type="submission" date="2023-05" db="EMBL/GenBank/DDBJ databases">
        <authorList>
            <person name="Schelkunov M.I."/>
        </authorList>
    </citation>
    <scope>NUCLEOTIDE SEQUENCE</scope>
    <source>
        <strain evidence="6">Hsosn_3</strain>
        <tissue evidence="6">Leaf</tissue>
    </source>
</reference>